<proteinExistence type="predicted"/>
<evidence type="ECO:0000313" key="3">
    <source>
        <dbReference type="Proteomes" id="UP001066276"/>
    </source>
</evidence>
<evidence type="ECO:0000313" key="2">
    <source>
        <dbReference type="EMBL" id="KAJ1193103.1"/>
    </source>
</evidence>
<comment type="caution">
    <text evidence="2">The sequence shown here is derived from an EMBL/GenBank/DDBJ whole genome shotgun (WGS) entry which is preliminary data.</text>
</comment>
<reference evidence="2" key="1">
    <citation type="journal article" date="2022" name="bioRxiv">
        <title>Sequencing and chromosome-scale assembly of the giantPleurodeles waltlgenome.</title>
        <authorList>
            <person name="Brown T."/>
            <person name="Elewa A."/>
            <person name="Iarovenko S."/>
            <person name="Subramanian E."/>
            <person name="Araus A.J."/>
            <person name="Petzold A."/>
            <person name="Susuki M."/>
            <person name="Suzuki K.-i.T."/>
            <person name="Hayashi T."/>
            <person name="Toyoda A."/>
            <person name="Oliveira C."/>
            <person name="Osipova E."/>
            <person name="Leigh N.D."/>
            <person name="Simon A."/>
            <person name="Yun M.H."/>
        </authorList>
    </citation>
    <scope>NUCLEOTIDE SEQUENCE</scope>
    <source>
        <strain evidence="2">20211129_DDA</strain>
        <tissue evidence="2">Liver</tissue>
    </source>
</reference>
<protein>
    <submittedName>
        <fullName evidence="2">Uncharacterized protein</fullName>
    </submittedName>
</protein>
<gene>
    <name evidence="2" type="ORF">NDU88_002408</name>
</gene>
<keyword evidence="3" id="KW-1185">Reference proteome</keyword>
<accession>A0AAV7UYK6</accession>
<feature type="compositionally biased region" description="Basic and acidic residues" evidence="1">
    <location>
        <begin position="1"/>
        <end position="14"/>
    </location>
</feature>
<name>A0AAV7UYK6_PLEWA</name>
<dbReference type="EMBL" id="JANPWB010000004">
    <property type="protein sequence ID" value="KAJ1193103.1"/>
    <property type="molecule type" value="Genomic_DNA"/>
</dbReference>
<organism evidence="2 3">
    <name type="scientific">Pleurodeles waltl</name>
    <name type="common">Iberian ribbed newt</name>
    <dbReference type="NCBI Taxonomy" id="8319"/>
    <lineage>
        <taxon>Eukaryota</taxon>
        <taxon>Metazoa</taxon>
        <taxon>Chordata</taxon>
        <taxon>Craniata</taxon>
        <taxon>Vertebrata</taxon>
        <taxon>Euteleostomi</taxon>
        <taxon>Amphibia</taxon>
        <taxon>Batrachia</taxon>
        <taxon>Caudata</taxon>
        <taxon>Salamandroidea</taxon>
        <taxon>Salamandridae</taxon>
        <taxon>Pleurodelinae</taxon>
        <taxon>Pleurodeles</taxon>
    </lineage>
</organism>
<evidence type="ECO:0000256" key="1">
    <source>
        <dbReference type="SAM" id="MobiDB-lite"/>
    </source>
</evidence>
<dbReference type="Proteomes" id="UP001066276">
    <property type="component" value="Chromosome 2_2"/>
</dbReference>
<sequence>MESKTFPELKETRLEPSSGGHNHQLCSLTTHLSQNFGNHHEGRKSISQELGPVLLECIGRLGFWIRAPTGKPIQLPVETRRKEVYR</sequence>
<dbReference type="AlphaFoldDB" id="A0AAV7UYK6"/>
<feature type="region of interest" description="Disordered" evidence="1">
    <location>
        <begin position="1"/>
        <end position="26"/>
    </location>
</feature>